<dbReference type="STRING" id="104102.AtDm6_0595"/>
<evidence type="ECO:0000313" key="2">
    <source>
        <dbReference type="EMBL" id="KGB25400.1"/>
    </source>
</evidence>
<gene>
    <name evidence="2" type="ORF">AtDm6_0595</name>
</gene>
<dbReference type="Gene3D" id="2.40.70.10">
    <property type="entry name" value="Acid Proteases"/>
    <property type="match status" value="1"/>
</dbReference>
<dbReference type="Proteomes" id="UP000029448">
    <property type="component" value="Unassembled WGS sequence"/>
</dbReference>
<protein>
    <recommendedName>
        <fullName evidence="4">Aspartyl protease</fullName>
    </recommendedName>
</protein>
<proteinExistence type="predicted"/>
<organism evidence="2 3">
    <name type="scientific">Acetobacter tropicalis</name>
    <dbReference type="NCBI Taxonomy" id="104102"/>
    <lineage>
        <taxon>Bacteria</taxon>
        <taxon>Pseudomonadati</taxon>
        <taxon>Pseudomonadota</taxon>
        <taxon>Alphaproteobacteria</taxon>
        <taxon>Acetobacterales</taxon>
        <taxon>Acetobacteraceae</taxon>
        <taxon>Acetobacter</taxon>
    </lineage>
</organism>
<dbReference type="GeneID" id="89479288"/>
<evidence type="ECO:0000313" key="3">
    <source>
        <dbReference type="Proteomes" id="UP000029448"/>
    </source>
</evidence>
<dbReference type="Pfam" id="PF13650">
    <property type="entry name" value="Asp_protease_2"/>
    <property type="match status" value="1"/>
</dbReference>
<name>A0A094YTR1_9PROT</name>
<evidence type="ECO:0008006" key="4">
    <source>
        <dbReference type="Google" id="ProtNLM"/>
    </source>
</evidence>
<dbReference type="PATRIC" id="fig|104102.7.peg.593"/>
<feature type="chain" id="PRO_5001904161" description="Aspartyl protease" evidence="1">
    <location>
        <begin position="31"/>
        <end position="454"/>
    </location>
</feature>
<dbReference type="EMBL" id="JOKM01000018">
    <property type="protein sequence ID" value="KGB25400.1"/>
    <property type="molecule type" value="Genomic_DNA"/>
</dbReference>
<keyword evidence="1" id="KW-0732">Signal</keyword>
<feature type="signal peptide" evidence="1">
    <location>
        <begin position="1"/>
        <end position="30"/>
    </location>
</feature>
<reference evidence="2 3" key="1">
    <citation type="submission" date="2014-06" db="EMBL/GenBank/DDBJ databases">
        <title>Functional and comparative genomic analyses of the Drosophila gut microbiota identify candidate symbiosis factors.</title>
        <authorList>
            <person name="Newell P.D."/>
            <person name="Chaston J.M."/>
            <person name="Douglas A.E."/>
        </authorList>
    </citation>
    <scope>NUCLEOTIDE SEQUENCE [LARGE SCALE GENOMIC DNA]</scope>
    <source>
        <strain evidence="2 3">DmCS_006</strain>
    </source>
</reference>
<dbReference type="AlphaFoldDB" id="A0A094YTR1"/>
<dbReference type="SUPFAM" id="SSF50630">
    <property type="entry name" value="Acid proteases"/>
    <property type="match status" value="1"/>
</dbReference>
<accession>A0A094YTR1</accession>
<evidence type="ECO:0000256" key="1">
    <source>
        <dbReference type="SAM" id="SignalP"/>
    </source>
</evidence>
<sequence>MMHRYFSRMPAWKALGVVCLWMAVSVAAEAQTISPEFTRTIRHNPDGSVTLGMGDKAGIVQGMHEGDPHAVQTMLASQTPFWSLLAASVLARMQGDFTQSDKQANRMVAYLEREGGLRDLEPLVMYAEILKAGNAGLAGSWKDWLVALHGLQGKYEKPLRDFFRIPSLKFINMDHITLNVPTEDLPTPSVDWAPVNHVDYVKTLQRKAVPGINPVVPVLINQQKVDAVLDTGVFISILPNEYLKSGRFKSIGKVSNSFDAEGRSDTGPLVVADNLTIGKTVFHNVIFQTTTAKKTILGLQILKQFPHFHMTDTGVTFGPAAEYDCHRPMLLSSDPSANSAYLVFPVVSDQSVRYAYLDSGNIGDALFFEHVPYFSPEEQKQATSFRALTTTGVGTFLAVYRPMTATVDGVKLTGKVQKALRHIPSLIPDFLLTSALLQHGSFYFDFPTHTLCYK</sequence>
<keyword evidence="3" id="KW-1185">Reference proteome</keyword>
<dbReference type="RefSeq" id="WP_081938940.1">
    <property type="nucleotide sequence ID" value="NZ_JACAOJ010000008.1"/>
</dbReference>
<dbReference type="InterPro" id="IPR021109">
    <property type="entry name" value="Peptidase_aspartic_dom_sf"/>
</dbReference>
<comment type="caution">
    <text evidence="2">The sequence shown here is derived from an EMBL/GenBank/DDBJ whole genome shotgun (WGS) entry which is preliminary data.</text>
</comment>